<sequence>MSDAEELTGYIDIWWQSIDDFTRFVEELAPAEWSNPTDLAGWDVHAVVAHIAHLEALLAGTAHDDHVDVGTPEHVKNPMGTFTEQGVAARRDRTPDELIAEIRASATTRHTQHLAEPPSDAAAPAPGLFGAIGWNWQTLLRNRPLDVWMHEQDIRRAVGRPGNLDSPAAGHVLTVLGAALPVVVGKRVAPPAGTVVTLHVDGHPSRAVRINEAGRAEAAEADAAATASVRLTRHAFAVLAGGRRSAEQVLAEPGQVLLEGDVELGRQVLAAMAVTP</sequence>
<dbReference type="SUPFAM" id="SSF109854">
    <property type="entry name" value="DinB/YfiT-like putative metalloenzymes"/>
    <property type="match status" value="1"/>
</dbReference>
<dbReference type="RefSeq" id="WP_343996562.1">
    <property type="nucleotide sequence ID" value="NZ_BAAALG010000016.1"/>
</dbReference>
<dbReference type="GO" id="GO:0016853">
    <property type="term" value="F:isomerase activity"/>
    <property type="evidence" value="ECO:0007669"/>
    <property type="project" value="UniProtKB-KW"/>
</dbReference>
<comment type="caution">
    <text evidence="3">The sequence shown here is derived from an EMBL/GenBank/DDBJ whole genome shotgun (WGS) entry which is preliminary data.</text>
</comment>
<dbReference type="Pfam" id="PF11716">
    <property type="entry name" value="MDMPI_N"/>
    <property type="match status" value="1"/>
</dbReference>
<evidence type="ECO:0000313" key="3">
    <source>
        <dbReference type="EMBL" id="GAA1113123.1"/>
    </source>
</evidence>
<dbReference type="InterPro" id="IPR034660">
    <property type="entry name" value="DinB/YfiT-like"/>
</dbReference>
<evidence type="ECO:0000259" key="2">
    <source>
        <dbReference type="Pfam" id="PF11716"/>
    </source>
</evidence>
<evidence type="ECO:0000313" key="4">
    <source>
        <dbReference type="Proteomes" id="UP001501581"/>
    </source>
</evidence>
<evidence type="ECO:0000259" key="1">
    <source>
        <dbReference type="Pfam" id="PF07398"/>
    </source>
</evidence>
<dbReference type="Pfam" id="PF07398">
    <property type="entry name" value="MDMPI_C"/>
    <property type="match status" value="1"/>
</dbReference>
<dbReference type="InterPro" id="IPR017517">
    <property type="entry name" value="Maleyloyr_isom"/>
</dbReference>
<dbReference type="InterPro" id="IPR010872">
    <property type="entry name" value="MDMPI_C-term_domain"/>
</dbReference>
<feature type="domain" description="Mycothiol-dependent maleylpyruvate isomerase metal-binding" evidence="2">
    <location>
        <begin position="15"/>
        <end position="155"/>
    </location>
</feature>
<feature type="domain" description="MDMPI C-terminal" evidence="1">
    <location>
        <begin position="178"/>
        <end position="261"/>
    </location>
</feature>
<dbReference type="NCBIfam" id="TIGR03083">
    <property type="entry name" value="maleylpyruvate isomerase family mycothiol-dependent enzyme"/>
    <property type="match status" value="1"/>
</dbReference>
<dbReference type="EMBL" id="BAAALG010000016">
    <property type="protein sequence ID" value="GAA1113123.1"/>
    <property type="molecule type" value="Genomic_DNA"/>
</dbReference>
<reference evidence="4" key="1">
    <citation type="journal article" date="2019" name="Int. J. Syst. Evol. Microbiol.">
        <title>The Global Catalogue of Microorganisms (GCM) 10K type strain sequencing project: providing services to taxonomists for standard genome sequencing and annotation.</title>
        <authorList>
            <consortium name="The Broad Institute Genomics Platform"/>
            <consortium name="The Broad Institute Genome Sequencing Center for Infectious Disease"/>
            <person name="Wu L."/>
            <person name="Ma J."/>
        </authorList>
    </citation>
    <scope>NUCLEOTIDE SEQUENCE [LARGE SCALE GENOMIC DNA]</scope>
    <source>
        <strain evidence="4">JCM 13008</strain>
    </source>
</reference>
<keyword evidence="4" id="KW-1185">Reference proteome</keyword>
<dbReference type="Gene3D" id="1.20.120.450">
    <property type="entry name" value="dinb family like domain"/>
    <property type="match status" value="1"/>
</dbReference>
<organism evidence="3 4">
    <name type="scientific">Nocardioides dubius</name>
    <dbReference type="NCBI Taxonomy" id="317019"/>
    <lineage>
        <taxon>Bacteria</taxon>
        <taxon>Bacillati</taxon>
        <taxon>Actinomycetota</taxon>
        <taxon>Actinomycetes</taxon>
        <taxon>Propionibacteriales</taxon>
        <taxon>Nocardioidaceae</taxon>
        <taxon>Nocardioides</taxon>
    </lineage>
</organism>
<gene>
    <name evidence="3" type="ORF">GCM10009668_38750</name>
</gene>
<proteinExistence type="predicted"/>
<name>A0ABP4EK89_9ACTN</name>
<protein>
    <submittedName>
        <fullName evidence="3">Maleylpyruvate isomerase family mycothiol-dependent enzyme</fullName>
    </submittedName>
</protein>
<dbReference type="Proteomes" id="UP001501581">
    <property type="component" value="Unassembled WGS sequence"/>
</dbReference>
<keyword evidence="3" id="KW-0413">Isomerase</keyword>
<dbReference type="InterPro" id="IPR024344">
    <property type="entry name" value="MDMPI_metal-binding"/>
</dbReference>
<accession>A0ABP4EK89</accession>